<dbReference type="GO" id="GO:0004190">
    <property type="term" value="F:aspartic-type endopeptidase activity"/>
    <property type="evidence" value="ECO:0007669"/>
    <property type="project" value="UniProtKB-KW"/>
</dbReference>
<dbReference type="PROSITE" id="PS00141">
    <property type="entry name" value="ASP_PROTEASE"/>
    <property type="match status" value="1"/>
</dbReference>
<organism evidence="8 9">
    <name type="scientific">Wolfiporia cocos (strain MD-104)</name>
    <name type="common">Brown rot fungus</name>
    <dbReference type="NCBI Taxonomy" id="742152"/>
    <lineage>
        <taxon>Eukaryota</taxon>
        <taxon>Fungi</taxon>
        <taxon>Dikarya</taxon>
        <taxon>Basidiomycota</taxon>
        <taxon>Agaricomycotina</taxon>
        <taxon>Agaricomycetes</taxon>
        <taxon>Polyporales</taxon>
        <taxon>Phaeolaceae</taxon>
        <taxon>Wolfiporia</taxon>
    </lineage>
</organism>
<dbReference type="InterPro" id="IPR001461">
    <property type="entry name" value="Aspartic_peptidase_A1"/>
</dbReference>
<evidence type="ECO:0000256" key="4">
    <source>
        <dbReference type="PIRSR" id="PIRSR601461-2"/>
    </source>
</evidence>
<dbReference type="PANTHER" id="PTHR47966:SF51">
    <property type="entry name" value="BETA-SITE APP-CLEAVING ENZYME, ISOFORM A-RELATED"/>
    <property type="match status" value="1"/>
</dbReference>
<proteinExistence type="inferred from homology"/>
<dbReference type="Proteomes" id="UP000218811">
    <property type="component" value="Unassembled WGS sequence"/>
</dbReference>
<evidence type="ECO:0000256" key="1">
    <source>
        <dbReference type="ARBA" id="ARBA00007447"/>
    </source>
</evidence>
<evidence type="ECO:0000313" key="9">
    <source>
        <dbReference type="Proteomes" id="UP000218811"/>
    </source>
</evidence>
<evidence type="ECO:0000313" key="8">
    <source>
        <dbReference type="EMBL" id="PCH40187.1"/>
    </source>
</evidence>
<dbReference type="InterPro" id="IPR018247">
    <property type="entry name" value="EF_Hand_1_Ca_BS"/>
</dbReference>
<dbReference type="GO" id="GO:0006508">
    <property type="term" value="P:proteolysis"/>
    <property type="evidence" value="ECO:0007669"/>
    <property type="project" value="UniProtKB-KW"/>
</dbReference>
<dbReference type="InterPro" id="IPR001969">
    <property type="entry name" value="Aspartic_peptidase_AS"/>
</dbReference>
<evidence type="ECO:0000256" key="2">
    <source>
        <dbReference type="ARBA" id="ARBA00022750"/>
    </source>
</evidence>
<feature type="signal peptide" evidence="6">
    <location>
        <begin position="1"/>
        <end position="19"/>
    </location>
</feature>
<dbReference type="SUPFAM" id="SSF50630">
    <property type="entry name" value="Acid proteases"/>
    <property type="match status" value="1"/>
</dbReference>
<dbReference type="Gene3D" id="2.40.70.10">
    <property type="entry name" value="Acid Proteases"/>
    <property type="match status" value="2"/>
</dbReference>
<keyword evidence="6" id="KW-0732">Signal</keyword>
<accession>A0A2H3JVK4</accession>
<feature type="domain" description="Peptidase A1" evidence="7">
    <location>
        <begin position="76"/>
        <end position="452"/>
    </location>
</feature>
<gene>
    <name evidence="8" type="ORF">WOLCODRAFT_67082</name>
</gene>
<dbReference type="PRINTS" id="PR00792">
    <property type="entry name" value="PEPSIN"/>
</dbReference>
<dbReference type="InterPro" id="IPR034164">
    <property type="entry name" value="Pepsin-like_dom"/>
</dbReference>
<keyword evidence="2 5" id="KW-0064">Aspartyl protease</keyword>
<name>A0A2H3JVK4_WOLCO</name>
<dbReference type="InterPro" id="IPR033121">
    <property type="entry name" value="PEPTIDASE_A1"/>
</dbReference>
<feature type="active site" evidence="3">
    <location>
        <position position="92"/>
    </location>
</feature>
<keyword evidence="5 8" id="KW-0645">Protease</keyword>
<dbReference type="Pfam" id="PF00026">
    <property type="entry name" value="Asp"/>
    <property type="match status" value="1"/>
</dbReference>
<dbReference type="STRING" id="742152.A0A2H3JVK4"/>
<dbReference type="EMBL" id="KB468053">
    <property type="protein sequence ID" value="PCH40187.1"/>
    <property type="molecule type" value="Genomic_DNA"/>
</dbReference>
<keyword evidence="9" id="KW-1185">Reference proteome</keyword>
<evidence type="ECO:0000256" key="6">
    <source>
        <dbReference type="SAM" id="SignalP"/>
    </source>
</evidence>
<keyword evidence="4" id="KW-1015">Disulfide bond</keyword>
<keyword evidence="5" id="KW-0378">Hydrolase</keyword>
<feature type="disulfide bond" evidence="4">
    <location>
        <begin position="105"/>
        <end position="110"/>
    </location>
</feature>
<reference evidence="8 9" key="1">
    <citation type="journal article" date="2012" name="Science">
        <title>The Paleozoic origin of enzymatic lignin decomposition reconstructed from 31 fungal genomes.</title>
        <authorList>
            <person name="Floudas D."/>
            <person name="Binder M."/>
            <person name="Riley R."/>
            <person name="Barry K."/>
            <person name="Blanchette R.A."/>
            <person name="Henrissat B."/>
            <person name="Martinez A.T."/>
            <person name="Otillar R."/>
            <person name="Spatafora J.W."/>
            <person name="Yadav J.S."/>
            <person name="Aerts A."/>
            <person name="Benoit I."/>
            <person name="Boyd A."/>
            <person name="Carlson A."/>
            <person name="Copeland A."/>
            <person name="Coutinho P.M."/>
            <person name="de Vries R.P."/>
            <person name="Ferreira P."/>
            <person name="Findley K."/>
            <person name="Foster B."/>
            <person name="Gaskell J."/>
            <person name="Glotzer D."/>
            <person name="Gorecki P."/>
            <person name="Heitman J."/>
            <person name="Hesse C."/>
            <person name="Hori C."/>
            <person name="Igarashi K."/>
            <person name="Jurgens J.A."/>
            <person name="Kallen N."/>
            <person name="Kersten P."/>
            <person name="Kohler A."/>
            <person name="Kuees U."/>
            <person name="Kumar T.K.A."/>
            <person name="Kuo A."/>
            <person name="LaButti K."/>
            <person name="Larrondo L.F."/>
            <person name="Lindquist E."/>
            <person name="Ling A."/>
            <person name="Lombard V."/>
            <person name="Lucas S."/>
            <person name="Lundell T."/>
            <person name="Martin R."/>
            <person name="McLaughlin D.J."/>
            <person name="Morgenstern I."/>
            <person name="Morin E."/>
            <person name="Murat C."/>
            <person name="Nagy L.G."/>
            <person name="Nolan M."/>
            <person name="Ohm R.A."/>
            <person name="Patyshakuliyeva A."/>
            <person name="Rokas A."/>
            <person name="Ruiz-Duenas F.J."/>
            <person name="Sabat G."/>
            <person name="Salamov A."/>
            <person name="Samejima M."/>
            <person name="Schmutz J."/>
            <person name="Slot J.C."/>
            <person name="St John F."/>
            <person name="Stenlid J."/>
            <person name="Sun H."/>
            <person name="Sun S."/>
            <person name="Syed K."/>
            <person name="Tsang A."/>
            <person name="Wiebenga A."/>
            <person name="Young D."/>
            <person name="Pisabarro A."/>
            <person name="Eastwood D.C."/>
            <person name="Martin F."/>
            <person name="Cullen D."/>
            <person name="Grigoriev I.V."/>
            <person name="Hibbett D.S."/>
        </authorList>
    </citation>
    <scope>NUCLEOTIDE SEQUENCE [LARGE SCALE GENOMIC DNA]</scope>
    <source>
        <strain evidence="8 9">MD-104</strain>
    </source>
</reference>
<dbReference type="AlphaFoldDB" id="A0A2H3JVK4"/>
<sequence>MYTASLCIVFFLSFYLVSALPVRLLENGVVAHPQYEQPRRRAITLPLERRKIAKRSYVEELLAGSVGLGDFADMVYTVAINVGSTATAVNLDTGSSDLWIMSSDCQTSTCQKSDSSAYSAATLKPAGANVNLTYGDSSTGTFAAGPIGLDSVTLAGLTMSDQPFAAVNNTDNSAVLDGGAGIIGLGFPSESTIQSTLVNHEFNDPSTTDDFITHINSYGPFVSRLVAAGVIDQPLFAVTLQRDTVDVSGTGQITIGELPEGVDNSSITWVPVRRYTSAEGGLAAPSFASDEVYPLRWEVPIDNVYLDGKQLANSTIQADGVDPSFVSALIDSGNSLIRGPQDVVNNILSTVSPQRAADPTASPTLPCTSNHTLAFEIGGKMFPLDPRDFVSQNQTGNATECVASSVVSTDPPSFGALFSWSLGDPFLKSNMVVFYYGNLTNPSMDPPRIGFLSMVPNDASELLDEAVEVASKDGGVFSSAYDRN</sequence>
<feature type="chain" id="PRO_5013662265" evidence="6">
    <location>
        <begin position="20"/>
        <end position="484"/>
    </location>
</feature>
<evidence type="ECO:0000256" key="3">
    <source>
        <dbReference type="PIRSR" id="PIRSR601461-1"/>
    </source>
</evidence>
<dbReference type="CDD" id="cd05471">
    <property type="entry name" value="pepsin_like"/>
    <property type="match status" value="1"/>
</dbReference>
<dbReference type="PROSITE" id="PS51767">
    <property type="entry name" value="PEPTIDASE_A1"/>
    <property type="match status" value="1"/>
</dbReference>
<comment type="similarity">
    <text evidence="1 5">Belongs to the peptidase A1 family.</text>
</comment>
<dbReference type="OrthoDB" id="3089at2759"/>
<evidence type="ECO:0000256" key="5">
    <source>
        <dbReference type="RuleBase" id="RU000454"/>
    </source>
</evidence>
<dbReference type="PANTHER" id="PTHR47966">
    <property type="entry name" value="BETA-SITE APP-CLEAVING ENZYME, ISOFORM A-RELATED"/>
    <property type="match status" value="1"/>
</dbReference>
<feature type="active site" evidence="3">
    <location>
        <position position="331"/>
    </location>
</feature>
<dbReference type="InterPro" id="IPR021109">
    <property type="entry name" value="Peptidase_aspartic_dom_sf"/>
</dbReference>
<dbReference type="PROSITE" id="PS00018">
    <property type="entry name" value="EF_HAND_1"/>
    <property type="match status" value="1"/>
</dbReference>
<dbReference type="OMA" id="PCTSNHT"/>
<evidence type="ECO:0000259" key="7">
    <source>
        <dbReference type="PROSITE" id="PS51767"/>
    </source>
</evidence>
<protein>
    <submittedName>
        <fullName evidence="8">Acid protease</fullName>
    </submittedName>
</protein>